<protein>
    <submittedName>
        <fullName evidence="3">Uncharacterized protein</fullName>
    </submittedName>
</protein>
<keyword evidence="2" id="KW-0472">Membrane</keyword>
<organism evidence="3 4">
    <name type="scientific">Euroglyphus maynei</name>
    <name type="common">Mayne's house dust mite</name>
    <dbReference type="NCBI Taxonomy" id="6958"/>
    <lineage>
        <taxon>Eukaryota</taxon>
        <taxon>Metazoa</taxon>
        <taxon>Ecdysozoa</taxon>
        <taxon>Arthropoda</taxon>
        <taxon>Chelicerata</taxon>
        <taxon>Arachnida</taxon>
        <taxon>Acari</taxon>
        <taxon>Acariformes</taxon>
        <taxon>Sarcoptiformes</taxon>
        <taxon>Astigmata</taxon>
        <taxon>Psoroptidia</taxon>
        <taxon>Analgoidea</taxon>
        <taxon>Pyroglyphidae</taxon>
        <taxon>Pyroglyphinae</taxon>
        <taxon>Euroglyphus</taxon>
    </lineage>
</organism>
<reference evidence="3 4" key="1">
    <citation type="submission" date="2017-03" db="EMBL/GenBank/DDBJ databases">
        <title>Genome Survey of Euroglyphus maynei.</title>
        <authorList>
            <person name="Arlian L.G."/>
            <person name="Morgan M.S."/>
            <person name="Rider S.D."/>
        </authorList>
    </citation>
    <scope>NUCLEOTIDE SEQUENCE [LARGE SCALE GENOMIC DNA]</scope>
    <source>
        <strain evidence="3">Arlian Lab</strain>
        <tissue evidence="3">Whole body</tissue>
    </source>
</reference>
<feature type="region of interest" description="Disordered" evidence="1">
    <location>
        <begin position="107"/>
        <end position="127"/>
    </location>
</feature>
<comment type="caution">
    <text evidence="3">The sequence shown here is derived from an EMBL/GenBank/DDBJ whole genome shotgun (WGS) entry which is preliminary data.</text>
</comment>
<keyword evidence="2" id="KW-0812">Transmembrane</keyword>
<feature type="compositionally biased region" description="Polar residues" evidence="1">
    <location>
        <begin position="68"/>
        <end position="89"/>
    </location>
</feature>
<evidence type="ECO:0000313" key="3">
    <source>
        <dbReference type="EMBL" id="OTF70197.1"/>
    </source>
</evidence>
<accession>A0A1Y3AQB9</accession>
<sequence length="176" mass="20345">MFKLRKYLLLSSCLTIITVIYLFRLLMFADAAIDSWNSDDAQIRVKPQLNQAQYFNQLLLKQQQQQKSNGFQSNTPTNHDDTSVTADGNSIIENGIDHSELVDDISSSSMQSLGKDHDSNSDDTGDIRIAVKSKRRYEYVPAHYDRDDQHQTPRMIEIVSDTMPLRIKNYYLNHHY</sequence>
<feature type="transmembrane region" description="Helical" evidence="2">
    <location>
        <begin position="7"/>
        <end position="29"/>
    </location>
</feature>
<proteinExistence type="predicted"/>
<name>A0A1Y3AQB9_EURMA</name>
<evidence type="ECO:0000256" key="2">
    <source>
        <dbReference type="SAM" id="Phobius"/>
    </source>
</evidence>
<evidence type="ECO:0000313" key="4">
    <source>
        <dbReference type="Proteomes" id="UP000194236"/>
    </source>
</evidence>
<gene>
    <name evidence="3" type="ORF">BLA29_008873</name>
</gene>
<dbReference type="AlphaFoldDB" id="A0A1Y3AQB9"/>
<evidence type="ECO:0000256" key="1">
    <source>
        <dbReference type="SAM" id="MobiDB-lite"/>
    </source>
</evidence>
<dbReference type="EMBL" id="MUJZ01066761">
    <property type="protein sequence ID" value="OTF70197.1"/>
    <property type="molecule type" value="Genomic_DNA"/>
</dbReference>
<feature type="region of interest" description="Disordered" evidence="1">
    <location>
        <begin position="65"/>
        <end position="89"/>
    </location>
</feature>
<keyword evidence="2" id="KW-1133">Transmembrane helix</keyword>
<dbReference type="Proteomes" id="UP000194236">
    <property type="component" value="Unassembled WGS sequence"/>
</dbReference>
<keyword evidence="4" id="KW-1185">Reference proteome</keyword>